<feature type="compositionally biased region" description="Gly residues" evidence="1">
    <location>
        <begin position="137"/>
        <end position="150"/>
    </location>
</feature>
<dbReference type="RefSeq" id="WP_390318935.1">
    <property type="nucleotide sequence ID" value="NZ_JBHSPB010000015.1"/>
</dbReference>
<dbReference type="EMBL" id="JBHSPB010000015">
    <property type="protein sequence ID" value="MFC5723031.1"/>
    <property type="molecule type" value="Genomic_DNA"/>
</dbReference>
<protein>
    <submittedName>
        <fullName evidence="2">Uncharacterized protein</fullName>
    </submittedName>
</protein>
<sequence>MGHVDGLLCEPAHESLHGHGRQDIAAELDVPASPGEAEGLDEVPLGDLVLADVEGRPAGEAGELGGDGEQLAADLVGERSLQQRGGPVFQAGGDGVGPPVPAAVFGVPAAGLIGGVSQFVQIKAADLRQAAVMGGAVGGGDEPAGDGGGARGEREARSGQEVAAVHTAPERSGDADGIGGPVT</sequence>
<reference evidence="3" key="1">
    <citation type="journal article" date="2019" name="Int. J. Syst. Evol. Microbiol.">
        <title>The Global Catalogue of Microorganisms (GCM) 10K type strain sequencing project: providing services to taxonomists for standard genome sequencing and annotation.</title>
        <authorList>
            <consortium name="The Broad Institute Genomics Platform"/>
            <consortium name="The Broad Institute Genome Sequencing Center for Infectious Disease"/>
            <person name="Wu L."/>
            <person name="Ma J."/>
        </authorList>
    </citation>
    <scope>NUCLEOTIDE SEQUENCE [LARGE SCALE GENOMIC DNA]</scope>
    <source>
        <strain evidence="3">CGMCC 4.7304</strain>
    </source>
</reference>
<evidence type="ECO:0000313" key="3">
    <source>
        <dbReference type="Proteomes" id="UP001596083"/>
    </source>
</evidence>
<proteinExistence type="predicted"/>
<name>A0ABW0Z6T4_9ACTN</name>
<evidence type="ECO:0000313" key="2">
    <source>
        <dbReference type="EMBL" id="MFC5723031.1"/>
    </source>
</evidence>
<feature type="region of interest" description="Disordered" evidence="1">
    <location>
        <begin position="137"/>
        <end position="183"/>
    </location>
</feature>
<evidence type="ECO:0000256" key="1">
    <source>
        <dbReference type="SAM" id="MobiDB-lite"/>
    </source>
</evidence>
<gene>
    <name evidence="2" type="ORF">ACFP1Z_22955</name>
</gene>
<accession>A0ABW0Z6T4</accession>
<keyword evidence="3" id="KW-1185">Reference proteome</keyword>
<dbReference type="Proteomes" id="UP001596083">
    <property type="component" value="Unassembled WGS sequence"/>
</dbReference>
<organism evidence="2 3">
    <name type="scientific">Streptomyces gamaensis</name>
    <dbReference type="NCBI Taxonomy" id="1763542"/>
    <lineage>
        <taxon>Bacteria</taxon>
        <taxon>Bacillati</taxon>
        <taxon>Actinomycetota</taxon>
        <taxon>Actinomycetes</taxon>
        <taxon>Kitasatosporales</taxon>
        <taxon>Streptomycetaceae</taxon>
        <taxon>Streptomyces</taxon>
    </lineage>
</organism>
<comment type="caution">
    <text evidence="2">The sequence shown here is derived from an EMBL/GenBank/DDBJ whole genome shotgun (WGS) entry which is preliminary data.</text>
</comment>